<organism evidence="1 2">
    <name type="scientific">Daphnia magna</name>
    <dbReference type="NCBI Taxonomy" id="35525"/>
    <lineage>
        <taxon>Eukaryota</taxon>
        <taxon>Metazoa</taxon>
        <taxon>Ecdysozoa</taxon>
        <taxon>Arthropoda</taxon>
        <taxon>Crustacea</taxon>
        <taxon>Branchiopoda</taxon>
        <taxon>Diplostraca</taxon>
        <taxon>Cladocera</taxon>
        <taxon>Anomopoda</taxon>
        <taxon>Daphniidae</taxon>
        <taxon>Daphnia</taxon>
    </lineage>
</organism>
<gene>
    <name evidence="1" type="ORF">OUZ56_016330</name>
</gene>
<proteinExistence type="predicted"/>
<accession>A0ABR0AQH6</accession>
<dbReference type="Proteomes" id="UP001234178">
    <property type="component" value="Unassembled WGS sequence"/>
</dbReference>
<keyword evidence="2" id="KW-1185">Reference proteome</keyword>
<sequence length="122" mass="13534">MTDRSNRRRSQENALFLNFMCERYNYSDELVGLSFSNIDVEVRIAPDLPAETQIQPLPTLDEPTPVAVLQLSSEEYSDHEVPESSGSGTDIEYSASTTIEELDVDEPAPKEVLAGKISLNAQ</sequence>
<comment type="caution">
    <text evidence="1">The sequence shown here is derived from an EMBL/GenBank/DDBJ whole genome shotgun (WGS) entry which is preliminary data.</text>
</comment>
<evidence type="ECO:0000313" key="1">
    <source>
        <dbReference type="EMBL" id="KAK4027320.1"/>
    </source>
</evidence>
<name>A0ABR0AQH6_9CRUS</name>
<reference evidence="1 2" key="1">
    <citation type="journal article" date="2023" name="Nucleic Acids Res.">
        <title>The hologenome of Daphnia magna reveals possible DNA methylation and microbiome-mediated evolution of the host genome.</title>
        <authorList>
            <person name="Chaturvedi A."/>
            <person name="Li X."/>
            <person name="Dhandapani V."/>
            <person name="Marshall H."/>
            <person name="Kissane S."/>
            <person name="Cuenca-Cambronero M."/>
            <person name="Asole G."/>
            <person name="Calvet F."/>
            <person name="Ruiz-Romero M."/>
            <person name="Marangio P."/>
            <person name="Guigo R."/>
            <person name="Rago D."/>
            <person name="Mirbahai L."/>
            <person name="Eastwood N."/>
            <person name="Colbourne J.K."/>
            <person name="Zhou J."/>
            <person name="Mallon E."/>
            <person name="Orsini L."/>
        </authorList>
    </citation>
    <scope>NUCLEOTIDE SEQUENCE [LARGE SCALE GENOMIC DNA]</scope>
    <source>
        <strain evidence="1">LRV0_1</strain>
    </source>
</reference>
<protein>
    <submittedName>
        <fullName evidence="1">Uncharacterized protein</fullName>
    </submittedName>
</protein>
<evidence type="ECO:0000313" key="2">
    <source>
        <dbReference type="Proteomes" id="UP001234178"/>
    </source>
</evidence>
<dbReference type="EMBL" id="JAOYFB010000038">
    <property type="protein sequence ID" value="KAK4027320.1"/>
    <property type="molecule type" value="Genomic_DNA"/>
</dbReference>